<organism evidence="1 2">
    <name type="scientific">Okibacterium fritillariae</name>
    <dbReference type="NCBI Taxonomy" id="123320"/>
    <lineage>
        <taxon>Bacteria</taxon>
        <taxon>Bacillati</taxon>
        <taxon>Actinomycetota</taxon>
        <taxon>Actinomycetes</taxon>
        <taxon>Micrococcales</taxon>
        <taxon>Microbacteriaceae</taxon>
        <taxon>Okibacterium</taxon>
    </lineage>
</organism>
<accession>A0A1T5KZI0</accession>
<proteinExistence type="predicted"/>
<sequence length="224" mass="23729">MRVELADVTKGRDASSLPATSLSFQTGSATFSRAETAQRPTVLGLIASGRMKPETGSVTIDGTPDTKRMRAEIALIDAPDVCEPNSNATVAGVTAEELMFAGRPDHPVAVSRWLAEHGWQELSRTTMATLEPTTRVRLLTELAILRQGVGALVIVSPDRHGGNPLDWWRVARQLAARGYAVLVIAGDAAATAIDANTIQKVSSTVPADTVPLFGTTDETSENPA</sequence>
<evidence type="ECO:0000313" key="1">
    <source>
        <dbReference type="EMBL" id="SKC68769.1"/>
    </source>
</evidence>
<gene>
    <name evidence="1" type="ORF">SAMN06309945_2675</name>
</gene>
<keyword evidence="2" id="KW-1185">Reference proteome</keyword>
<evidence type="ECO:0008006" key="3">
    <source>
        <dbReference type="Google" id="ProtNLM"/>
    </source>
</evidence>
<dbReference type="Proteomes" id="UP000190857">
    <property type="component" value="Unassembled WGS sequence"/>
</dbReference>
<dbReference type="AlphaFoldDB" id="A0A1T5KZI0"/>
<dbReference type="STRING" id="123320.SAMN06309945_2675"/>
<dbReference type="EMBL" id="FUZP01000003">
    <property type="protein sequence ID" value="SKC68769.1"/>
    <property type="molecule type" value="Genomic_DNA"/>
</dbReference>
<protein>
    <recommendedName>
        <fullName evidence="3">ABC transporter</fullName>
    </recommendedName>
</protein>
<name>A0A1T5KZI0_9MICO</name>
<reference evidence="1 2" key="1">
    <citation type="submission" date="2017-02" db="EMBL/GenBank/DDBJ databases">
        <authorList>
            <person name="Peterson S.W."/>
        </authorList>
    </citation>
    <scope>NUCLEOTIDE SEQUENCE [LARGE SCALE GENOMIC DNA]</scope>
    <source>
        <strain evidence="1 2">VKM Ac-2059</strain>
    </source>
</reference>
<evidence type="ECO:0000313" key="2">
    <source>
        <dbReference type="Proteomes" id="UP000190857"/>
    </source>
</evidence>